<dbReference type="OrthoDB" id="6109at2759"/>
<dbReference type="InterPro" id="IPR018846">
    <property type="entry name" value="Beta-prop_RSE1/DDB1/CPSF1_1st"/>
</dbReference>
<keyword evidence="3" id="KW-0539">Nucleus</keyword>
<feature type="compositionally biased region" description="Acidic residues" evidence="4">
    <location>
        <begin position="429"/>
        <end position="443"/>
    </location>
</feature>
<evidence type="ECO:0000259" key="7">
    <source>
        <dbReference type="Pfam" id="PF23726"/>
    </source>
</evidence>
<dbReference type="InterPro" id="IPR015943">
    <property type="entry name" value="WD40/YVTN_repeat-like_dom_sf"/>
</dbReference>
<name>A0A0C7N0S8_9SACH</name>
<dbReference type="GeneID" id="34687266"/>
<organism evidence="8 9">
    <name type="scientific">Lachancea lanzarotensis</name>
    <dbReference type="NCBI Taxonomy" id="1245769"/>
    <lineage>
        <taxon>Eukaryota</taxon>
        <taxon>Fungi</taxon>
        <taxon>Dikarya</taxon>
        <taxon>Ascomycota</taxon>
        <taxon>Saccharomycotina</taxon>
        <taxon>Saccharomycetes</taxon>
        <taxon>Saccharomycetales</taxon>
        <taxon>Saccharomycetaceae</taxon>
        <taxon>Lachancea</taxon>
    </lineage>
</organism>
<accession>A0A0C7N0S8</accession>
<dbReference type="EMBL" id="LN736368">
    <property type="protein sequence ID" value="CEP63747.1"/>
    <property type="molecule type" value="Genomic_DNA"/>
</dbReference>
<evidence type="ECO:0000313" key="9">
    <source>
        <dbReference type="Proteomes" id="UP000054304"/>
    </source>
</evidence>
<feature type="domain" description="RSE1/DDB1/CPSF1 C-terminal" evidence="5">
    <location>
        <begin position="953"/>
        <end position="1281"/>
    </location>
</feature>
<dbReference type="InterPro" id="IPR058543">
    <property type="entry name" value="Beta-prop_RSE1/DDB1/CPSF1_2nd"/>
</dbReference>
<evidence type="ECO:0000256" key="2">
    <source>
        <dbReference type="ARBA" id="ARBA00022664"/>
    </source>
</evidence>
<dbReference type="HOGENOM" id="CLU_002414_0_0_1"/>
<dbReference type="RefSeq" id="XP_022629959.1">
    <property type="nucleotide sequence ID" value="XM_022770639.1"/>
</dbReference>
<comment type="subcellular location">
    <subcellularLocation>
        <location evidence="1">Nucleus</location>
    </subcellularLocation>
</comment>
<dbReference type="InterPro" id="IPR004871">
    <property type="entry name" value="RSE1/DDB1/CPSF1_C"/>
</dbReference>
<protein>
    <submittedName>
        <fullName evidence="8">LALA0S09e01596g1_1</fullName>
    </submittedName>
</protein>
<keyword evidence="9" id="KW-1185">Reference proteome</keyword>
<evidence type="ECO:0000256" key="1">
    <source>
        <dbReference type="ARBA" id="ARBA00004123"/>
    </source>
</evidence>
<dbReference type="PANTHER" id="PTHR10644">
    <property type="entry name" value="DNA REPAIR/RNA PROCESSING CPSF FAMILY"/>
    <property type="match status" value="1"/>
</dbReference>
<dbReference type="GO" id="GO:0003723">
    <property type="term" value="F:RNA binding"/>
    <property type="evidence" value="ECO:0007669"/>
    <property type="project" value="EnsemblFungi"/>
</dbReference>
<gene>
    <name evidence="8" type="ORF">LALA0_S09e01596g</name>
</gene>
<feature type="domain" description="RSE1/DDB1/CPSF1 second beta-propeller" evidence="7">
    <location>
        <begin position="527"/>
        <end position="880"/>
    </location>
</feature>
<dbReference type="Proteomes" id="UP000054304">
    <property type="component" value="Unassembled WGS sequence"/>
</dbReference>
<dbReference type="Pfam" id="PF10433">
    <property type="entry name" value="Beta-prop_RSE1_1st"/>
    <property type="match status" value="1"/>
</dbReference>
<evidence type="ECO:0000259" key="5">
    <source>
        <dbReference type="Pfam" id="PF03178"/>
    </source>
</evidence>
<dbReference type="GO" id="GO:0005847">
    <property type="term" value="C:mRNA cleavage and polyadenylation specificity factor complex"/>
    <property type="evidence" value="ECO:0007669"/>
    <property type="project" value="EnsemblFungi"/>
</dbReference>
<dbReference type="Pfam" id="PF03178">
    <property type="entry name" value="CPSF_A"/>
    <property type="match status" value="1"/>
</dbReference>
<reference evidence="8 9" key="1">
    <citation type="submission" date="2014-12" db="EMBL/GenBank/DDBJ databases">
        <authorList>
            <person name="Neuveglise Cecile"/>
        </authorList>
    </citation>
    <scope>NUCLEOTIDE SEQUENCE [LARGE SCALE GENOMIC DNA]</scope>
    <source>
        <strain evidence="8 9">CBS 12615</strain>
    </source>
</reference>
<keyword evidence="2" id="KW-0507">mRNA processing</keyword>
<dbReference type="Pfam" id="PF23726">
    <property type="entry name" value="Beta-prop_RSE1_2nd"/>
    <property type="match status" value="1"/>
</dbReference>
<dbReference type="GO" id="GO:0006397">
    <property type="term" value="P:mRNA processing"/>
    <property type="evidence" value="ECO:0007669"/>
    <property type="project" value="UniProtKB-KW"/>
</dbReference>
<proteinExistence type="predicted"/>
<dbReference type="Gene3D" id="2.130.10.10">
    <property type="entry name" value="YVTN repeat-like/Quinoprotein amine dehydrogenase"/>
    <property type="match status" value="3"/>
</dbReference>
<evidence type="ECO:0000256" key="3">
    <source>
        <dbReference type="ARBA" id="ARBA00023242"/>
    </source>
</evidence>
<sequence>MNVYDEIFDATRVSHSVLGRFTSEKVDQLVLAKTNILSVYQTEHEKLVLCNEFKLSGRITGIALIPQKGSTLQCLLVSTGIAKLSIVRFDPLRPMGLETLELHYYEDEFSKRSLLDLAQESKLRVDPESRCIFLCNNDVLAILPLKASLEEEEGEEEDDDEADDMYQPLEKKRKIQNGPVSTPLTGPSIIMRVSELSREIKNVVDIQFLNSFNKPTVAVLYQPRLAWCGNEKYVSKTSLKLMAITLSEKKSTAIYQVQKLPHDVHSILPLNNSCVLVGVNQIISVDNTGAVQSSIQINHFASALQGGKQVDKKSLDIMLNAPVVWTSAMVSKNTEILLLMDQNAVMYSINLETEGRLLLDFTLVKLPIANDLFKSHHLPTCVTPLTGGLNLKSCQLFIGFSSGDALILKFSNLRSAFESRETHEIELQPDEDDDYASLYGDDEGPVRPSSDSKVLVDTVQPLEAEVMDKLINVGPITSMAVGKVSSIENTIQGLPNPNRNELAIVTTSGVGNTTSLNIMEHSMRPLVEQALKFTSVTKIWNLKIRKKDKYLITTDSGAEKSELYEIGQKISAIKPKHFKRNVTTVEIVVIGSGKRIVHVTTKAIFLFNLGFKKLMTISFDFEVVHVSILDPFILLTNSKGEIKIYELDSKHRNKLSKVRLPAALEEMIITSGVILKSNICNEFFTDLDDLEKEKEQLLFTFVAADNQIIFFPKQHHDRIYQLNGVDNLNDMLYFSTYQLPEEVIPDPSIKQVMINRLGKDNKEEYLTILTFGGEVYLYKRIGKRFYKAMHCNDMQITGAPGNAYAKGVSSIERIAHYVKYFNGYSVILITGRVPYIIIKEDSSTPKILKFGNIPLVSLASWGAESVLCVDDIKNARIATLDPTFSYANRLAVKRINVEDALNSYGSLNNVAFHERTGMYIVSYNREIPYEAISEDGQKMVGFDENAVHARGFQSGLLLLNPRTWHIIDVIDLEKNSHITDMKTMLIQTNSRMRRKREYLVVGNTFLRDEDYGTMGSFYLYDVTEVVPEPGKPDTNFKLKEIFHEVFRGAVSSVCEISGRFLISQGQKVLVRDVQEDNSVVPVAFLDVPVFVSDIKSYGNLLIIGDASQEFQFVGFDAEPYRMIPLGKSVSRLATMSLEFLVNNGDVYFLASDRNNILHVLKYAPDEPNSLSGQKLVHCTSFNLHSTNTCMKLLLKNNEFATQSGVSEYQVLGAQVDGSIIKVVPLTESSYRRLYVVQQHLVEKELHTCGLNPKMERLQNNFYSLGHALRPMLDFTIIKSYCSLPISRRKQVAAKAGRQADFEIWRDLINVEYSTRSLCY</sequence>
<dbReference type="InterPro" id="IPR050358">
    <property type="entry name" value="RSE1/DDB1/CFT1"/>
</dbReference>
<dbReference type="GO" id="GO:0006369">
    <property type="term" value="P:termination of RNA polymerase II transcription"/>
    <property type="evidence" value="ECO:0007669"/>
    <property type="project" value="EnsemblFungi"/>
</dbReference>
<feature type="region of interest" description="Disordered" evidence="4">
    <location>
        <begin position="429"/>
        <end position="451"/>
    </location>
</feature>
<dbReference type="STRING" id="1245769.A0A0C7N0S8"/>
<evidence type="ECO:0000256" key="4">
    <source>
        <dbReference type="SAM" id="MobiDB-lite"/>
    </source>
</evidence>
<evidence type="ECO:0000259" key="6">
    <source>
        <dbReference type="Pfam" id="PF10433"/>
    </source>
</evidence>
<feature type="domain" description="RSE1/DDB1/CPSF1 first beta-propeller" evidence="6">
    <location>
        <begin position="13"/>
        <end position="414"/>
    </location>
</feature>
<evidence type="ECO:0000313" key="8">
    <source>
        <dbReference type="EMBL" id="CEP63747.1"/>
    </source>
</evidence>